<protein>
    <submittedName>
        <fullName evidence="1">Uncharacterized protein</fullName>
    </submittedName>
</protein>
<dbReference type="InterPro" id="IPR041289">
    <property type="entry name" value="Bact_RF_family3"/>
</dbReference>
<accession>A0ABQ3HTV3</accession>
<keyword evidence="2" id="KW-1185">Reference proteome</keyword>
<gene>
    <name evidence="1" type="ORF">GCM10017764_16610</name>
</gene>
<name>A0ABQ3HTV3_9SPHI</name>
<dbReference type="Pfam" id="PF18845">
    <property type="entry name" value="baeRF_family3"/>
    <property type="match status" value="1"/>
</dbReference>
<dbReference type="Proteomes" id="UP000620550">
    <property type="component" value="Unassembled WGS sequence"/>
</dbReference>
<dbReference type="RefSeq" id="WP_189626181.1">
    <property type="nucleotide sequence ID" value="NZ_BNAF01000005.1"/>
</dbReference>
<comment type="caution">
    <text evidence="1">The sequence shown here is derived from an EMBL/GenBank/DDBJ whole genome shotgun (WGS) entry which is preliminary data.</text>
</comment>
<proteinExistence type="predicted"/>
<sequence>MISKNELKRLAEAKGAPCVTISLNTHRSHPENLKDEITLKNFVKEAKERVVAEFGKKTTADLLDKLDQVSGQVHRDYNLDSLHVFVSNDTMEIVQSIWTTRLEGVQISEHFALRPLIKMYVQEQDYMIMTLTQGGVNLYLAQNDHIESEVINDDFPLSENPHYLTNAEQASDGKRVDNMVKEYFNKVDKALGKMANDNGLSCVVICTEDNYSKLMQVADHPARYMGYTQIDYNNLSKHQIASQAWKFMLDIRREREQQAVEELHAATGAGLLFTDLQEIFQASMDGRADLLVVESDFSQSVVMADDRSFSLVEDATAAGAIDDIVSVIAWQVLSQNGRVVFAQENSLGSLGKIALKTRY</sequence>
<dbReference type="EMBL" id="BNAF01000005">
    <property type="protein sequence ID" value="GHE33991.1"/>
    <property type="molecule type" value="Genomic_DNA"/>
</dbReference>
<evidence type="ECO:0000313" key="1">
    <source>
        <dbReference type="EMBL" id="GHE33991.1"/>
    </source>
</evidence>
<organism evidence="1 2">
    <name type="scientific">Sphingobacterium griseoflavum</name>
    <dbReference type="NCBI Taxonomy" id="1474952"/>
    <lineage>
        <taxon>Bacteria</taxon>
        <taxon>Pseudomonadati</taxon>
        <taxon>Bacteroidota</taxon>
        <taxon>Sphingobacteriia</taxon>
        <taxon>Sphingobacteriales</taxon>
        <taxon>Sphingobacteriaceae</taxon>
        <taxon>Sphingobacterium</taxon>
    </lineage>
</organism>
<evidence type="ECO:0000313" key="2">
    <source>
        <dbReference type="Proteomes" id="UP000620550"/>
    </source>
</evidence>
<reference evidence="2" key="1">
    <citation type="journal article" date="2019" name="Int. J. Syst. Evol. Microbiol.">
        <title>The Global Catalogue of Microorganisms (GCM) 10K type strain sequencing project: providing services to taxonomists for standard genome sequencing and annotation.</title>
        <authorList>
            <consortium name="The Broad Institute Genomics Platform"/>
            <consortium name="The Broad Institute Genome Sequencing Center for Infectious Disease"/>
            <person name="Wu L."/>
            <person name="Ma J."/>
        </authorList>
    </citation>
    <scope>NUCLEOTIDE SEQUENCE [LARGE SCALE GENOMIC DNA]</scope>
    <source>
        <strain evidence="2">CGMCC 1.12966</strain>
    </source>
</reference>